<dbReference type="EMBL" id="HACA01006364">
    <property type="protein sequence ID" value="CDW23725.1"/>
    <property type="molecule type" value="Transcribed_RNA"/>
</dbReference>
<reference evidence="3" key="1">
    <citation type="submission" date="2014-05" db="EMBL/GenBank/DDBJ databases">
        <authorList>
            <person name="Chronopoulou M."/>
        </authorList>
    </citation>
    <scope>NUCLEOTIDE SEQUENCE</scope>
    <source>
        <tissue evidence="3">Whole organism</tissue>
    </source>
</reference>
<evidence type="ECO:0000313" key="3">
    <source>
        <dbReference type="EMBL" id="CDW23725.1"/>
    </source>
</evidence>
<dbReference type="PROSITE" id="PS50097">
    <property type="entry name" value="BTB"/>
    <property type="match status" value="1"/>
</dbReference>
<name>A0A0K2TCY9_LEPSM</name>
<feature type="domain" description="BTB" evidence="2">
    <location>
        <begin position="27"/>
        <end position="96"/>
    </location>
</feature>
<protein>
    <recommendedName>
        <fullName evidence="2">BTB domain-containing protein</fullName>
    </recommendedName>
</protein>
<keyword evidence="1" id="KW-1133">Transmembrane helix</keyword>
<evidence type="ECO:0000259" key="2">
    <source>
        <dbReference type="PROSITE" id="PS50097"/>
    </source>
</evidence>
<dbReference type="Pfam" id="PF00651">
    <property type="entry name" value="BTB"/>
    <property type="match status" value="1"/>
</dbReference>
<dbReference type="SMART" id="SM00225">
    <property type="entry name" value="BTB"/>
    <property type="match status" value="1"/>
</dbReference>
<gene>
    <name evidence="3" type="primary">Dpse\GA28270</name>
</gene>
<dbReference type="OrthoDB" id="6591996at2759"/>
<dbReference type="SUPFAM" id="SSF54695">
    <property type="entry name" value="POZ domain"/>
    <property type="match status" value="1"/>
</dbReference>
<dbReference type="InterPro" id="IPR011333">
    <property type="entry name" value="SKP1/BTB/POZ_sf"/>
</dbReference>
<evidence type="ECO:0000256" key="1">
    <source>
        <dbReference type="SAM" id="Phobius"/>
    </source>
</evidence>
<feature type="transmembrane region" description="Helical" evidence="1">
    <location>
        <begin position="135"/>
        <end position="162"/>
    </location>
</feature>
<dbReference type="Gene3D" id="3.30.710.10">
    <property type="entry name" value="Potassium Channel Kv1.1, Chain A"/>
    <property type="match status" value="1"/>
</dbReference>
<keyword evidence="1" id="KW-0472">Membrane</keyword>
<sequence>MLLCHNGNHGKDIVTFMDETRRRRMFEDVKIICKDSAVLWAHAAVLGCLSPFLKSLLIVDSPEEDSSKTLVLPDVHSSVMKKTLEALYKGNVTLQKSLVDPILNVLQLLKCETPCTELKESPPPLPPSHFHPSTLFVQTLGLSIAAAFHFLLVCNCNLLSLLSRL</sequence>
<keyword evidence="1" id="KW-0812">Transmembrane</keyword>
<dbReference type="InterPro" id="IPR000210">
    <property type="entry name" value="BTB/POZ_dom"/>
</dbReference>
<dbReference type="CDD" id="cd18186">
    <property type="entry name" value="BTB_POZ_ZBTB_KLHL-like"/>
    <property type="match status" value="1"/>
</dbReference>
<accession>A0A0K2TCY9</accession>
<dbReference type="AlphaFoldDB" id="A0A0K2TCY9"/>
<proteinExistence type="predicted"/>
<organism evidence="3">
    <name type="scientific">Lepeophtheirus salmonis</name>
    <name type="common">Salmon louse</name>
    <name type="synonym">Caligus salmonis</name>
    <dbReference type="NCBI Taxonomy" id="72036"/>
    <lineage>
        <taxon>Eukaryota</taxon>
        <taxon>Metazoa</taxon>
        <taxon>Ecdysozoa</taxon>
        <taxon>Arthropoda</taxon>
        <taxon>Crustacea</taxon>
        <taxon>Multicrustacea</taxon>
        <taxon>Hexanauplia</taxon>
        <taxon>Copepoda</taxon>
        <taxon>Siphonostomatoida</taxon>
        <taxon>Caligidae</taxon>
        <taxon>Lepeophtheirus</taxon>
    </lineage>
</organism>